<dbReference type="AlphaFoldDB" id="A0A0W1SWX5"/>
<dbReference type="OrthoDB" id="308190at2157"/>
<accession>A0A0W1SWX5</accession>
<dbReference type="RefSeq" id="WP_058570577.1">
    <property type="nucleotide sequence ID" value="NZ_LOPV01000008.1"/>
</dbReference>
<dbReference type="EMBL" id="LOPV01000008">
    <property type="protein sequence ID" value="KTG30925.1"/>
    <property type="molecule type" value="Genomic_DNA"/>
</dbReference>
<proteinExistence type="predicted"/>
<reference evidence="1 2" key="1">
    <citation type="submission" date="2015-12" db="EMBL/GenBank/DDBJ databases">
        <title>Haloferax profundi sp. nov. isolated from the Discovery deep brine-seawater interface in the Red Sea.</title>
        <authorList>
            <person name="Zhang G."/>
            <person name="Stingl U."/>
            <person name="Rashid M."/>
        </authorList>
    </citation>
    <scope>NUCLEOTIDE SEQUENCE [LARGE SCALE GENOMIC DNA]</scope>
    <source>
        <strain evidence="1 2">SB29</strain>
    </source>
</reference>
<dbReference type="GO" id="GO:0015774">
    <property type="term" value="P:polysaccharide transport"/>
    <property type="evidence" value="ECO:0007669"/>
    <property type="project" value="InterPro"/>
</dbReference>
<gene>
    <name evidence="1" type="ORF">AUR66_05570</name>
</gene>
<protein>
    <recommendedName>
        <fullName evidence="3">Capsule biosynthesis protein</fullName>
    </recommendedName>
</protein>
<comment type="caution">
    <text evidence="1">The sequence shown here is derived from an EMBL/GenBank/DDBJ whole genome shotgun (WGS) entry which is preliminary data.</text>
</comment>
<dbReference type="Proteomes" id="UP000053157">
    <property type="component" value="Unassembled WGS sequence"/>
</dbReference>
<evidence type="ECO:0000313" key="1">
    <source>
        <dbReference type="EMBL" id="KTG30925.1"/>
    </source>
</evidence>
<organism evidence="1 2">
    <name type="scientific">Haloferax profundi</name>
    <dbReference type="NCBI Taxonomy" id="1544718"/>
    <lineage>
        <taxon>Archaea</taxon>
        <taxon>Methanobacteriati</taxon>
        <taxon>Methanobacteriota</taxon>
        <taxon>Stenosarchaea group</taxon>
        <taxon>Halobacteria</taxon>
        <taxon>Halobacteriales</taxon>
        <taxon>Haloferacaceae</taxon>
        <taxon>Haloferax</taxon>
    </lineage>
</organism>
<dbReference type="SUPFAM" id="SSF53756">
    <property type="entry name" value="UDP-Glycosyltransferase/glycogen phosphorylase"/>
    <property type="match status" value="1"/>
</dbReference>
<dbReference type="GO" id="GO:0000271">
    <property type="term" value="P:polysaccharide biosynthetic process"/>
    <property type="evidence" value="ECO:0007669"/>
    <property type="project" value="InterPro"/>
</dbReference>
<sequence>MTNVKNRVLKLVSRAGAGHTALRLYDAFTDYTGTVDDSVRQFDQAVSDNGHVVFPLIPGYRTIALRYCILADAFRRRGYNPILLIDDLTDVPVERSIGDDQTITLQTSYFEKQIPKNFGLEVTGLSEFVSSDEVNLDESRDTIERFNIEEYALGSVRRRFKVHTIDLDDPKMRREYENFLSLGVLVARAVKQIMTTHETELLVVHEPYYVQGGVPMAVARDHGVTAYSQGFGFREGTLIFGGRSERSALPHFTREDVVRDHLRSTLSEEEMARIDEIMYGRESGKGMAVDYSAHTNRSVTSGDVVSIGMFTNLLWDASLEPENALYANVFEWISDTIRAFETTEEAELVIKTHPAEAKFGTHESVAERVREEFSSLPDNVTLLPPDTDVDTYALINSLDAAVVYNSTVGLESAYRGVPVIVTGETHYRDYGFTIDPGTKREYLDLISNPDRISLPTETEALARRYAHLLMVKRHTPFPFFVRDETQRQQFKEITIDDTRPGAEPLESLLSSMLAGDEVLNSK</sequence>
<dbReference type="InterPro" id="IPR007833">
    <property type="entry name" value="Capsule_polysaccharide_synth"/>
</dbReference>
<evidence type="ECO:0008006" key="3">
    <source>
        <dbReference type="Google" id="ProtNLM"/>
    </source>
</evidence>
<name>A0A0W1SWX5_9EURY</name>
<evidence type="ECO:0000313" key="2">
    <source>
        <dbReference type="Proteomes" id="UP000053157"/>
    </source>
</evidence>
<keyword evidence="2" id="KW-1185">Reference proteome</keyword>
<dbReference type="Pfam" id="PF05159">
    <property type="entry name" value="Capsule_synth"/>
    <property type="match status" value="1"/>
</dbReference>